<dbReference type="GO" id="GO:0004029">
    <property type="term" value="F:aldehyde dehydrogenase (NAD+) activity"/>
    <property type="evidence" value="ECO:0007669"/>
    <property type="project" value="TreeGrafter"/>
</dbReference>
<sequence length="330" mass="36297">MPAPKSVFVTGATGFIGSRLVPRLLKRGHHVTALARRPEQAGHLRALGVQLLRGDVTQPESLTEGMQGADWLLHLANHYSLHERDESIYTRVNVVGNRNVMRAALEAGVGKVVHVSSGVSYGISPDQPLREDSRVGPFPNAYWRTKHLGDEEVWHLHRQGLPVTAVYPGGVVGANDPNATGAWIRRLAQRRQPVRAFEDRGFTYVAVDDVAEAIVLAAEREDNVGERYLIGREFLTNRAFVELVAELAGSPLPPLVLPDRLAHLNAALLGRLEAWMGVRPVMDFTPSSARHLAAGFRFGSEKAERELGLQYTPVREAVAQDLATFRPSAR</sequence>
<evidence type="ECO:0000313" key="2">
    <source>
        <dbReference type="EMBL" id="SMB78455.1"/>
    </source>
</evidence>
<gene>
    <name evidence="2" type="ORF">SAMN00790413_06666</name>
</gene>
<keyword evidence="3" id="KW-1185">Reference proteome</keyword>
<dbReference type="SUPFAM" id="SSF51735">
    <property type="entry name" value="NAD(P)-binding Rossmann-fold domains"/>
    <property type="match status" value="1"/>
</dbReference>
<dbReference type="GO" id="GO:0005737">
    <property type="term" value="C:cytoplasm"/>
    <property type="evidence" value="ECO:0007669"/>
    <property type="project" value="TreeGrafter"/>
</dbReference>
<name>A0A1W1UBI0_9DEIO</name>
<dbReference type="EMBL" id="FWWU01000002">
    <property type="protein sequence ID" value="SMB78455.1"/>
    <property type="molecule type" value="Genomic_DNA"/>
</dbReference>
<dbReference type="PANTHER" id="PTHR48079">
    <property type="entry name" value="PROTEIN YEEZ"/>
    <property type="match status" value="1"/>
</dbReference>
<dbReference type="InterPro" id="IPR051783">
    <property type="entry name" value="NAD(P)-dependent_oxidoreduct"/>
</dbReference>
<dbReference type="Proteomes" id="UP000192582">
    <property type="component" value="Unassembled WGS sequence"/>
</dbReference>
<protein>
    <submittedName>
        <fullName evidence="2">Dihydroflavonol-4-reductase</fullName>
    </submittedName>
</protein>
<proteinExistence type="predicted"/>
<dbReference type="InterPro" id="IPR001509">
    <property type="entry name" value="Epimerase_deHydtase"/>
</dbReference>
<dbReference type="Pfam" id="PF01370">
    <property type="entry name" value="Epimerase"/>
    <property type="match status" value="1"/>
</dbReference>
<dbReference type="InterPro" id="IPR036291">
    <property type="entry name" value="NAD(P)-bd_dom_sf"/>
</dbReference>
<accession>A0A1W1UBI0</accession>
<dbReference type="STRING" id="695939.SAMN00790413_06666"/>
<dbReference type="PANTHER" id="PTHR48079:SF6">
    <property type="entry name" value="NAD(P)-BINDING DOMAIN-CONTAINING PROTEIN-RELATED"/>
    <property type="match status" value="1"/>
</dbReference>
<reference evidence="2 3" key="1">
    <citation type="submission" date="2017-04" db="EMBL/GenBank/DDBJ databases">
        <authorList>
            <person name="Afonso C.L."/>
            <person name="Miller P.J."/>
            <person name="Scott M.A."/>
            <person name="Spackman E."/>
            <person name="Goraichik I."/>
            <person name="Dimitrov K.M."/>
            <person name="Suarez D.L."/>
            <person name="Swayne D.E."/>
        </authorList>
    </citation>
    <scope>NUCLEOTIDE SEQUENCE [LARGE SCALE GENOMIC DNA]</scope>
    <source>
        <strain evidence="2 3">KR-140</strain>
    </source>
</reference>
<evidence type="ECO:0000259" key="1">
    <source>
        <dbReference type="Pfam" id="PF01370"/>
    </source>
</evidence>
<organism evidence="2 3">
    <name type="scientific">Deinococcus hopiensis KR-140</name>
    <dbReference type="NCBI Taxonomy" id="695939"/>
    <lineage>
        <taxon>Bacteria</taxon>
        <taxon>Thermotogati</taxon>
        <taxon>Deinococcota</taxon>
        <taxon>Deinococci</taxon>
        <taxon>Deinococcales</taxon>
        <taxon>Deinococcaceae</taxon>
        <taxon>Deinococcus</taxon>
    </lineage>
</organism>
<dbReference type="RefSeq" id="WP_170928372.1">
    <property type="nucleotide sequence ID" value="NZ_FWWU01000002.1"/>
</dbReference>
<evidence type="ECO:0000313" key="3">
    <source>
        <dbReference type="Proteomes" id="UP000192582"/>
    </source>
</evidence>
<dbReference type="Gene3D" id="3.40.50.720">
    <property type="entry name" value="NAD(P)-binding Rossmann-like Domain"/>
    <property type="match status" value="1"/>
</dbReference>
<feature type="domain" description="NAD-dependent epimerase/dehydratase" evidence="1">
    <location>
        <begin position="7"/>
        <end position="231"/>
    </location>
</feature>
<dbReference type="AlphaFoldDB" id="A0A1W1UBI0"/>